<evidence type="ECO:0000313" key="3">
    <source>
        <dbReference type="Proteomes" id="UP000321323"/>
    </source>
</evidence>
<dbReference type="EMBL" id="CP136508">
    <property type="protein sequence ID" value="WUR15827.1"/>
    <property type="molecule type" value="Genomic_DNA"/>
</dbReference>
<evidence type="ECO:0000256" key="1">
    <source>
        <dbReference type="SAM" id="Phobius"/>
    </source>
</evidence>
<feature type="transmembrane region" description="Helical" evidence="1">
    <location>
        <begin position="67"/>
        <end position="91"/>
    </location>
</feature>
<keyword evidence="1" id="KW-0472">Membrane</keyword>
<reference evidence="2 3" key="1">
    <citation type="journal article" date="2019" name="Int. J. Syst. Evol. Microbiol.">
        <title>The Draft Whole-Genome Sequence of the Antibiotic Producer Empedobacter haloabium ATCC 31962 Provides Indications for Its Taxonomic Reclassification.</title>
        <authorList>
            <person name="Miess H."/>
            <person name="Arlt P."/>
            <person name="Apel A.K."/>
            <person name="Weber T."/>
            <person name="Nieselt K."/>
            <person name="Hanssen F."/>
            <person name="Czemmel S."/>
            <person name="Nahnsen S."/>
            <person name="Gross H."/>
        </authorList>
    </citation>
    <scope>NUCLEOTIDE SEQUENCE [LARGE SCALE GENOMIC DNA]</scope>
    <source>
        <strain evidence="2 3">ATCC 31962</strain>
    </source>
</reference>
<accession>A0ABZ1USV7</accession>
<evidence type="ECO:0000313" key="2">
    <source>
        <dbReference type="EMBL" id="WUR15827.1"/>
    </source>
</evidence>
<protein>
    <submittedName>
        <fullName evidence="2">Uncharacterized protein</fullName>
    </submittedName>
</protein>
<keyword evidence="1" id="KW-1133">Transmembrane helix</keyword>
<gene>
    <name evidence="2" type="ORF">E7V67_012195</name>
</gene>
<keyword evidence="1" id="KW-0812">Transmembrane</keyword>
<sequence>MPVRRRALLAATCVVAYFFVSYAVIVFGPAGPVTFYATLPAQALVIAWNPVLGPLGLTEGSWLVAPTVPACIAIVLLYGALAYGAVLLAGARRGRGR</sequence>
<organism evidence="2 3">
    <name type="scientific">[Empedobacter] haloabium</name>
    <dbReference type="NCBI Taxonomy" id="592317"/>
    <lineage>
        <taxon>Bacteria</taxon>
        <taxon>Pseudomonadati</taxon>
        <taxon>Pseudomonadota</taxon>
        <taxon>Betaproteobacteria</taxon>
        <taxon>Burkholderiales</taxon>
        <taxon>Oxalobacteraceae</taxon>
        <taxon>Telluria group</taxon>
        <taxon>Telluria group incertae sedis</taxon>
    </lineage>
</organism>
<keyword evidence="3" id="KW-1185">Reference proteome</keyword>
<proteinExistence type="predicted"/>
<name>A0ABZ1USV7_9BURK</name>
<dbReference type="Proteomes" id="UP000321323">
    <property type="component" value="Chromosome"/>
</dbReference>